<accession>C1E2I1</accession>
<evidence type="ECO:0000313" key="3">
    <source>
        <dbReference type="Proteomes" id="UP000002009"/>
    </source>
</evidence>
<dbReference type="EMBL" id="CP001324">
    <property type="protein sequence ID" value="ACO62348.1"/>
    <property type="molecule type" value="Genomic_DNA"/>
</dbReference>
<dbReference type="KEGG" id="mis:MICPUN_107973"/>
<evidence type="ECO:0000313" key="2">
    <source>
        <dbReference type="EMBL" id="ACO62348.1"/>
    </source>
</evidence>
<feature type="region of interest" description="Disordered" evidence="1">
    <location>
        <begin position="191"/>
        <end position="210"/>
    </location>
</feature>
<reference evidence="2 3" key="1">
    <citation type="journal article" date="2009" name="Science">
        <title>Green evolution and dynamic adaptations revealed by genomes of the marine picoeukaryotes Micromonas.</title>
        <authorList>
            <person name="Worden A.Z."/>
            <person name="Lee J.H."/>
            <person name="Mock T."/>
            <person name="Rouze P."/>
            <person name="Simmons M.P."/>
            <person name="Aerts A.L."/>
            <person name="Allen A.E."/>
            <person name="Cuvelier M.L."/>
            <person name="Derelle E."/>
            <person name="Everett M.V."/>
            <person name="Foulon E."/>
            <person name="Grimwood J."/>
            <person name="Gundlach H."/>
            <person name="Henrissat B."/>
            <person name="Napoli C."/>
            <person name="McDonald S.M."/>
            <person name="Parker M.S."/>
            <person name="Rombauts S."/>
            <person name="Salamov A."/>
            <person name="Von Dassow P."/>
            <person name="Badger J.H."/>
            <person name="Coutinho P.M."/>
            <person name="Demir E."/>
            <person name="Dubchak I."/>
            <person name="Gentemann C."/>
            <person name="Eikrem W."/>
            <person name="Gready J.E."/>
            <person name="John U."/>
            <person name="Lanier W."/>
            <person name="Lindquist E.A."/>
            <person name="Lucas S."/>
            <person name="Mayer K.F."/>
            <person name="Moreau H."/>
            <person name="Not F."/>
            <person name="Otillar R."/>
            <person name="Panaud O."/>
            <person name="Pangilinan J."/>
            <person name="Paulsen I."/>
            <person name="Piegu B."/>
            <person name="Poliakov A."/>
            <person name="Robbens S."/>
            <person name="Schmutz J."/>
            <person name="Toulza E."/>
            <person name="Wyss T."/>
            <person name="Zelensky A."/>
            <person name="Zhou K."/>
            <person name="Armbrust E.V."/>
            <person name="Bhattacharya D."/>
            <person name="Goodenough U.W."/>
            <person name="Van de Peer Y."/>
            <person name="Grigoriev I.V."/>
        </authorList>
    </citation>
    <scope>NUCLEOTIDE SEQUENCE [LARGE SCALE GENOMIC DNA]</scope>
    <source>
        <strain evidence="3">RCC299 / NOUM17</strain>
    </source>
</reference>
<sequence>MASEGEPSMSDETAADAGERSGRSYRITVRGEEVMRYTLPDFFPDFNETPLEARINSGADTRMKAQGGTGGGGGGGGGGSKSYVWKRGVLAGTERSDPLDVIAKDRERFERTLGGEGREFAPADEDSNDVDSGLTNAGGSGSRRAIPPPPGYAERPLEEPGAVTKSLAALTLFFYLTALVATSSRSILGDGPPAPMPGMERALEVPPPPEAIVGTAAGEAWSSGVERFRVGSRGVGS</sequence>
<feature type="region of interest" description="Disordered" evidence="1">
    <location>
        <begin position="1"/>
        <end position="26"/>
    </location>
</feature>
<feature type="compositionally biased region" description="Basic and acidic residues" evidence="1">
    <location>
        <begin position="110"/>
        <end position="121"/>
    </location>
</feature>
<organism evidence="2 3">
    <name type="scientific">Micromonas commoda (strain RCC299 / NOUM17 / CCMP2709)</name>
    <name type="common">Picoplanktonic green alga</name>
    <dbReference type="NCBI Taxonomy" id="296587"/>
    <lineage>
        <taxon>Eukaryota</taxon>
        <taxon>Viridiplantae</taxon>
        <taxon>Chlorophyta</taxon>
        <taxon>Mamiellophyceae</taxon>
        <taxon>Mamiellales</taxon>
        <taxon>Mamiellaceae</taxon>
        <taxon>Micromonas</taxon>
    </lineage>
</organism>
<dbReference type="RefSeq" id="XP_002501090.1">
    <property type="nucleotide sequence ID" value="XM_002501044.1"/>
</dbReference>
<feature type="compositionally biased region" description="Gly residues" evidence="1">
    <location>
        <begin position="67"/>
        <end position="79"/>
    </location>
</feature>
<protein>
    <submittedName>
        <fullName evidence="2">Uncharacterized protein</fullName>
    </submittedName>
</protein>
<feature type="region of interest" description="Disordered" evidence="1">
    <location>
        <begin position="110"/>
        <end position="158"/>
    </location>
</feature>
<name>C1E2I1_MICCC</name>
<dbReference type="OrthoDB" id="10615512at2759"/>
<feature type="region of interest" description="Disordered" evidence="1">
    <location>
        <begin position="53"/>
        <end position="79"/>
    </location>
</feature>
<dbReference type="Proteomes" id="UP000002009">
    <property type="component" value="Chromosome 3"/>
</dbReference>
<dbReference type="GeneID" id="8242279"/>
<keyword evidence="3" id="KW-1185">Reference proteome</keyword>
<dbReference type="InParanoid" id="C1E2I1"/>
<gene>
    <name evidence="2" type="ORF">MICPUN_107973</name>
</gene>
<dbReference type="AlphaFoldDB" id="C1E2I1"/>
<evidence type="ECO:0000256" key="1">
    <source>
        <dbReference type="SAM" id="MobiDB-lite"/>
    </source>
</evidence>
<proteinExistence type="predicted"/>